<dbReference type="SUPFAM" id="SSF69593">
    <property type="entry name" value="Glycerol-3-phosphate (1)-acyltransferase"/>
    <property type="match status" value="1"/>
</dbReference>
<accession>B3EQL6</accession>
<gene>
    <name evidence="2" type="ordered locus">Cphamn1_1111</name>
</gene>
<dbReference type="EMBL" id="CP001101">
    <property type="protein sequence ID" value="ACE04049.1"/>
    <property type="molecule type" value="Genomic_DNA"/>
</dbReference>
<dbReference type="STRING" id="331678.Cphamn1_1111"/>
<keyword evidence="2" id="KW-0012">Acyltransferase</keyword>
<reference evidence="2" key="1">
    <citation type="submission" date="2008-06" db="EMBL/GenBank/DDBJ databases">
        <title>Complete sequence of Chlorobium phaeobacteroides BS1.</title>
        <authorList>
            <consortium name="US DOE Joint Genome Institute"/>
            <person name="Lucas S."/>
            <person name="Copeland A."/>
            <person name="Lapidus A."/>
            <person name="Glavina del Rio T."/>
            <person name="Dalin E."/>
            <person name="Tice H."/>
            <person name="Bruce D."/>
            <person name="Goodwin L."/>
            <person name="Pitluck S."/>
            <person name="Schmutz J."/>
            <person name="Larimer F."/>
            <person name="Land M."/>
            <person name="Hauser L."/>
            <person name="Kyrpides N."/>
            <person name="Ovchinnikova G."/>
            <person name="Li T."/>
            <person name="Liu Z."/>
            <person name="Zhao F."/>
            <person name="Overmann J."/>
            <person name="Bryant D.A."/>
            <person name="Richardson P."/>
        </authorList>
    </citation>
    <scope>NUCLEOTIDE SEQUENCE [LARGE SCALE GENOMIC DNA]</scope>
    <source>
        <strain evidence="2">BS1</strain>
    </source>
</reference>
<dbReference type="eggNOG" id="COG0204">
    <property type="taxonomic scope" value="Bacteria"/>
</dbReference>
<evidence type="ECO:0000259" key="1">
    <source>
        <dbReference type="SMART" id="SM00563"/>
    </source>
</evidence>
<dbReference type="InterPro" id="IPR002123">
    <property type="entry name" value="Plipid/glycerol_acylTrfase"/>
</dbReference>
<evidence type="ECO:0000313" key="2">
    <source>
        <dbReference type="EMBL" id="ACE04049.1"/>
    </source>
</evidence>
<keyword evidence="2" id="KW-0808">Transferase</keyword>
<dbReference type="HOGENOM" id="CLU_097817_0_0_10"/>
<dbReference type="OrthoDB" id="152799at2"/>
<proteinExistence type="predicted"/>
<feature type="domain" description="Phospholipid/glycerol acyltransferase" evidence="1">
    <location>
        <begin position="46"/>
        <end position="168"/>
    </location>
</feature>
<dbReference type="AlphaFoldDB" id="B3EQL6"/>
<dbReference type="KEGG" id="cpb:Cphamn1_1111"/>
<name>B3EQL6_CHLPB</name>
<organism evidence="2">
    <name type="scientific">Chlorobium phaeobacteroides (strain BS1)</name>
    <dbReference type="NCBI Taxonomy" id="331678"/>
    <lineage>
        <taxon>Bacteria</taxon>
        <taxon>Pseudomonadati</taxon>
        <taxon>Chlorobiota</taxon>
        <taxon>Chlorobiia</taxon>
        <taxon>Chlorobiales</taxon>
        <taxon>Chlorobiaceae</taxon>
        <taxon>Chlorobium/Pelodictyon group</taxon>
        <taxon>Chlorobium</taxon>
    </lineage>
</organism>
<dbReference type="GO" id="GO:0016746">
    <property type="term" value="F:acyltransferase activity"/>
    <property type="evidence" value="ECO:0007669"/>
    <property type="project" value="UniProtKB-KW"/>
</dbReference>
<protein>
    <submittedName>
        <fullName evidence="2">Phospholipid/glycerol acyltransferase</fullName>
    </submittedName>
</protein>
<dbReference type="Pfam" id="PF01553">
    <property type="entry name" value="Acyltransferase"/>
    <property type="match status" value="1"/>
</dbReference>
<dbReference type="CDD" id="cd06551">
    <property type="entry name" value="LPLAT"/>
    <property type="match status" value="1"/>
</dbReference>
<dbReference type="SMART" id="SM00563">
    <property type="entry name" value="PlsC"/>
    <property type="match status" value="1"/>
</dbReference>
<sequence>MLTVRRSSAYTRWFSWYSRRQFRKHFHAVRVSMPPETPAMDLDYPVVFYCNHAYWWDGFWSQLCTEKYFRQNLYIIIEYQQLVKHLFFTRLGAFSIDRSRPRSAVHTLDYAAKCLTEESGRQNALWVFPQGKIEHVDARPVRFFNGTASLVSRVLRQTEGIYLVSVVSRIEYLEEQRPDLFLSFRPPVRIESSGFAGVRELTVHMQDTTTRHLDWLKEKIISRETDDFHIAVRGAESINRKVERLKGYCTLRGKAGKQKQ</sequence>